<reference evidence="4" key="1">
    <citation type="submission" date="2016-11" db="EMBL/GenBank/DDBJ databases">
        <authorList>
            <person name="Varghese N."/>
            <person name="Submissions S."/>
        </authorList>
    </citation>
    <scope>NUCLEOTIDE SEQUENCE [LARGE SCALE GENOMIC DNA]</scope>
    <source>
        <strain evidence="4">DSM 19514</strain>
    </source>
</reference>
<keyword evidence="4" id="KW-1185">Reference proteome</keyword>
<evidence type="ECO:0000256" key="1">
    <source>
        <dbReference type="SAM" id="MobiDB-lite"/>
    </source>
</evidence>
<evidence type="ECO:0000313" key="3">
    <source>
        <dbReference type="EMBL" id="SHE56424.1"/>
    </source>
</evidence>
<feature type="transmembrane region" description="Helical" evidence="2">
    <location>
        <begin position="57"/>
        <end position="78"/>
    </location>
</feature>
<organism evidence="3 4">
    <name type="scientific">Ferrithrix thermotolerans DSM 19514</name>
    <dbReference type="NCBI Taxonomy" id="1121881"/>
    <lineage>
        <taxon>Bacteria</taxon>
        <taxon>Bacillati</taxon>
        <taxon>Actinomycetota</taxon>
        <taxon>Acidimicrobiia</taxon>
        <taxon>Acidimicrobiales</taxon>
        <taxon>Acidimicrobiaceae</taxon>
        <taxon>Ferrithrix</taxon>
    </lineage>
</organism>
<feature type="transmembrane region" description="Helical" evidence="2">
    <location>
        <begin position="26"/>
        <end position="45"/>
    </location>
</feature>
<dbReference type="STRING" id="1121881.SAMN02745225_00992"/>
<name>A0A1M4UID7_9ACTN</name>
<dbReference type="RefSeq" id="WP_072789437.1">
    <property type="nucleotide sequence ID" value="NZ_FQUL01000010.1"/>
</dbReference>
<sequence length="290" mass="32071">MTADNYNFKVPKVNYKCTKFSVVGRVINLGPLASGFVVGVLAYLILSLERTSKELAIPLSLAVAMLIASVSLWVASILEKRTLRSNSWLQDSIDRAIVCLNTQILGELKAYEQNTKNLQLEIVSSGVIGLRDLTTVYIHPVSKELIEMKLQLAALNGISATERLNISRFGFELEELRSWNPQSGQLQRAHLICYLDVPQVSLDDFNVYTSRSSDVVGRLLAIASAPISEQITTTLAKGRFRDLVDQLATVADLRSEPPNSTLSDRIERASATLGTHSQREQGEDNATHER</sequence>
<dbReference type="Proteomes" id="UP000184295">
    <property type="component" value="Unassembled WGS sequence"/>
</dbReference>
<dbReference type="AlphaFoldDB" id="A0A1M4UID7"/>
<gene>
    <name evidence="3" type="ORF">SAMN02745225_00992</name>
</gene>
<keyword evidence="2" id="KW-0812">Transmembrane</keyword>
<feature type="region of interest" description="Disordered" evidence="1">
    <location>
        <begin position="255"/>
        <end position="290"/>
    </location>
</feature>
<accession>A0A1M4UID7</accession>
<keyword evidence="2" id="KW-1133">Transmembrane helix</keyword>
<protein>
    <submittedName>
        <fullName evidence="3">Uncharacterized protein</fullName>
    </submittedName>
</protein>
<evidence type="ECO:0000256" key="2">
    <source>
        <dbReference type="SAM" id="Phobius"/>
    </source>
</evidence>
<keyword evidence="2" id="KW-0472">Membrane</keyword>
<feature type="compositionally biased region" description="Basic and acidic residues" evidence="1">
    <location>
        <begin position="277"/>
        <end position="290"/>
    </location>
</feature>
<dbReference type="EMBL" id="FQUL01000010">
    <property type="protein sequence ID" value="SHE56424.1"/>
    <property type="molecule type" value="Genomic_DNA"/>
</dbReference>
<proteinExistence type="predicted"/>
<evidence type="ECO:0000313" key="4">
    <source>
        <dbReference type="Proteomes" id="UP000184295"/>
    </source>
</evidence>